<gene>
    <name evidence="2" type="ORF">Presley_50</name>
</gene>
<sequence>MNIVIPLWVLTVLIIFFLISVGYITYLYTGFNSLKTEIDLRMSGLRSRIANIEGEHVQQHNAYRDIINDITELKAIVFNQVTNTAIELDWTDITTKLKAESGGPTQEEPIQKQYQQTPSMIDHRKMKAKDKVNELAAKYPHYYVRVEGLEVIDFYRLAMLYNITDPCIQHAIKKLLALGNRGHKDRRHDINDVIDTLQSRLRIMDEDGIE</sequence>
<evidence type="ECO:0000256" key="1">
    <source>
        <dbReference type="SAM" id="Phobius"/>
    </source>
</evidence>
<accession>U5PZP6</accession>
<dbReference type="GeneID" id="18504188"/>
<keyword evidence="1" id="KW-1133">Transmembrane helix</keyword>
<keyword evidence="3" id="KW-1185">Reference proteome</keyword>
<dbReference type="Proteomes" id="UP000017656">
    <property type="component" value="Segment"/>
</dbReference>
<organism evidence="2 3">
    <name type="scientific">Acinetobacter phage Presley</name>
    <dbReference type="NCBI Taxonomy" id="1406780"/>
    <lineage>
        <taxon>Viruses</taxon>
        <taxon>Duplodnaviria</taxon>
        <taxon>Heunggongvirae</taxon>
        <taxon>Uroviricota</taxon>
        <taxon>Caudoviricetes</taxon>
        <taxon>Schitoviridae</taxon>
        <taxon>Presleyvirus</taxon>
        <taxon>Presleyvirus presley</taxon>
    </lineage>
</organism>
<dbReference type="OrthoDB" id="15431at10239"/>
<keyword evidence="1" id="KW-0472">Membrane</keyword>
<evidence type="ECO:0000313" key="3">
    <source>
        <dbReference type="Proteomes" id="UP000017656"/>
    </source>
</evidence>
<evidence type="ECO:0000313" key="2">
    <source>
        <dbReference type="EMBL" id="AGY48117.1"/>
    </source>
</evidence>
<feature type="transmembrane region" description="Helical" evidence="1">
    <location>
        <begin position="6"/>
        <end position="28"/>
    </location>
</feature>
<protein>
    <submittedName>
        <fullName evidence="2">Uncharacterized protein</fullName>
    </submittedName>
</protein>
<keyword evidence="1" id="KW-0812">Transmembrane</keyword>
<reference evidence="2 3" key="1">
    <citation type="journal article" date="2013" name="Genome Announc.">
        <title>Complete Genome of Acinetobacter baumannii N4-Like Podophage Presley.</title>
        <authorList>
            <person name="Farmer N.G."/>
            <person name="Wood T.L."/>
            <person name="Chamakura K.R."/>
            <person name="Kuty Everett G.F."/>
        </authorList>
    </citation>
    <scope>NUCLEOTIDE SEQUENCE [LARGE SCALE GENOMIC DNA]</scope>
</reference>
<name>U5PZP6_9CAUD</name>
<dbReference type="KEGG" id="vg:18504188"/>
<proteinExistence type="predicted"/>
<dbReference type="RefSeq" id="YP_009007618.1">
    <property type="nucleotide sequence ID" value="NC_023581.1"/>
</dbReference>
<dbReference type="EMBL" id="KF669658">
    <property type="protein sequence ID" value="AGY48117.1"/>
    <property type="molecule type" value="Genomic_DNA"/>
</dbReference>